<feature type="transmembrane region" description="Helical" evidence="1">
    <location>
        <begin position="65"/>
        <end position="82"/>
    </location>
</feature>
<reference evidence="2 3" key="1">
    <citation type="submission" date="2015-11" db="EMBL/GenBank/DDBJ databases">
        <authorList>
            <person name="Zhang Y."/>
            <person name="Guo Z."/>
        </authorList>
    </citation>
    <scope>NUCLEOTIDE SEQUENCE [LARGE SCALE GENOMIC DNA]</scope>
    <source>
        <strain evidence="2 3">KCTC 12086</strain>
    </source>
</reference>
<accession>A0A0S2K064</accession>
<keyword evidence="1" id="KW-0472">Membrane</keyword>
<sequence length="91" mass="10797">MDYAVKQKNYKVVSSAKRKDWNMFFLKLCDFFHKFRSLYIALWLLVISTIFACTYLAVVKDQTETLGVMIICLIMTWPLSKISQLNKSRYK</sequence>
<gene>
    <name evidence="2" type="ORF">PP2015_1373</name>
</gene>
<protein>
    <submittedName>
        <fullName evidence="2">Uncharacterized protein</fullName>
    </submittedName>
</protein>
<dbReference type="Proteomes" id="UP000061457">
    <property type="component" value="Chromosome I"/>
</dbReference>
<dbReference type="STRING" id="161398.PP2015_1373"/>
<keyword evidence="1" id="KW-1133">Transmembrane helix</keyword>
<keyword evidence="3" id="KW-1185">Reference proteome</keyword>
<evidence type="ECO:0000313" key="3">
    <source>
        <dbReference type="Proteomes" id="UP000061457"/>
    </source>
</evidence>
<dbReference type="AlphaFoldDB" id="A0A0S2K064"/>
<organism evidence="2 3">
    <name type="scientific">Pseudoalteromonas phenolica</name>
    <dbReference type="NCBI Taxonomy" id="161398"/>
    <lineage>
        <taxon>Bacteria</taxon>
        <taxon>Pseudomonadati</taxon>
        <taxon>Pseudomonadota</taxon>
        <taxon>Gammaproteobacteria</taxon>
        <taxon>Alteromonadales</taxon>
        <taxon>Pseudoalteromonadaceae</taxon>
        <taxon>Pseudoalteromonas</taxon>
    </lineage>
</organism>
<name>A0A0S2K064_9GAMM</name>
<dbReference type="EMBL" id="CP013187">
    <property type="protein sequence ID" value="ALO41879.1"/>
    <property type="molecule type" value="Genomic_DNA"/>
</dbReference>
<feature type="transmembrane region" description="Helical" evidence="1">
    <location>
        <begin position="37"/>
        <end position="59"/>
    </location>
</feature>
<evidence type="ECO:0000313" key="2">
    <source>
        <dbReference type="EMBL" id="ALO41879.1"/>
    </source>
</evidence>
<dbReference type="PATRIC" id="fig|161398.10.peg.1399"/>
<evidence type="ECO:0000256" key="1">
    <source>
        <dbReference type="SAM" id="Phobius"/>
    </source>
</evidence>
<dbReference type="KEGG" id="pphe:PP2015_1373"/>
<keyword evidence="1" id="KW-0812">Transmembrane</keyword>
<proteinExistence type="predicted"/>